<gene>
    <name evidence="2" type="ORF">FSPOR_11669</name>
</gene>
<feature type="compositionally biased region" description="Basic and acidic residues" evidence="1">
    <location>
        <begin position="86"/>
        <end position="96"/>
    </location>
</feature>
<dbReference type="Proteomes" id="UP000266152">
    <property type="component" value="Unassembled WGS sequence"/>
</dbReference>
<feature type="compositionally biased region" description="Low complexity" evidence="1">
    <location>
        <begin position="114"/>
        <end position="127"/>
    </location>
</feature>
<feature type="compositionally biased region" description="Polar residues" evidence="1">
    <location>
        <begin position="75"/>
        <end position="85"/>
    </location>
</feature>
<evidence type="ECO:0000313" key="2">
    <source>
        <dbReference type="EMBL" id="RGP58960.1"/>
    </source>
</evidence>
<keyword evidence="3" id="KW-1185">Reference proteome</keyword>
<protein>
    <submittedName>
        <fullName evidence="2">Peptidase s8 and s53 subtilisin kexin sedolisin</fullName>
    </submittedName>
</protein>
<feature type="region of interest" description="Disordered" evidence="1">
    <location>
        <begin position="75"/>
        <end position="127"/>
    </location>
</feature>
<dbReference type="EMBL" id="PXOF01000245">
    <property type="protein sequence ID" value="RGP58960.1"/>
    <property type="molecule type" value="Genomic_DNA"/>
</dbReference>
<accession>A0A395RFQ9</accession>
<proteinExistence type="predicted"/>
<reference evidence="2 3" key="1">
    <citation type="journal article" date="2018" name="PLoS Pathog.">
        <title>Evolution of structural diversity of trichothecenes, a family of toxins produced by plant pathogenic and entomopathogenic fungi.</title>
        <authorList>
            <person name="Proctor R.H."/>
            <person name="McCormick S.P."/>
            <person name="Kim H.S."/>
            <person name="Cardoza R.E."/>
            <person name="Stanley A.M."/>
            <person name="Lindo L."/>
            <person name="Kelly A."/>
            <person name="Brown D.W."/>
            <person name="Lee T."/>
            <person name="Vaughan M.M."/>
            <person name="Alexander N.J."/>
            <person name="Busman M."/>
            <person name="Gutierrez S."/>
        </authorList>
    </citation>
    <scope>NUCLEOTIDE SEQUENCE [LARGE SCALE GENOMIC DNA]</scope>
    <source>
        <strain evidence="2 3">NRRL 3299</strain>
    </source>
</reference>
<comment type="caution">
    <text evidence="2">The sequence shown here is derived from an EMBL/GenBank/DDBJ whole genome shotgun (WGS) entry which is preliminary data.</text>
</comment>
<dbReference type="AlphaFoldDB" id="A0A395RFQ9"/>
<sequence length="370" mass="39090">MFTRNRLHNGDSERSTEVLSSVALSAVTTEVLSSEDVLVSTSTLSFPASNSFPPTSDLSTELSIIPTLISSLVTTSRETSTLVEQTKSDNPEEKSSDAVFTQPPSSSVTADPVTDSGTTTQSLSTSLATETATTMTSKTIITSSDISTSKVESTAKTTSDISTTTTQALTTSDIETPTPTTTTEEATTTLPPGACGRVLSKPTTIFAPENPVDDSSAQVSLPFAISGFGASGSNIWVSVNGFLTVNSGDGSSAFVNQPLPYAGVAPFSVFPYWDDMAVVGDGQDRIEYEVTGNNGERTVTINWCVKTLALLDGVSNQFTATFYENDPGIALFRYYKTSQRGSSATVGGQNNDAKTFIQYEYDQADSVPEI</sequence>
<feature type="region of interest" description="Disordered" evidence="1">
    <location>
        <begin position="155"/>
        <end position="190"/>
    </location>
</feature>
<feature type="compositionally biased region" description="Polar residues" evidence="1">
    <location>
        <begin position="98"/>
        <end position="109"/>
    </location>
</feature>
<evidence type="ECO:0000256" key="1">
    <source>
        <dbReference type="SAM" id="MobiDB-lite"/>
    </source>
</evidence>
<name>A0A395RFQ9_FUSSP</name>
<organism evidence="2 3">
    <name type="scientific">Fusarium sporotrichioides</name>
    <dbReference type="NCBI Taxonomy" id="5514"/>
    <lineage>
        <taxon>Eukaryota</taxon>
        <taxon>Fungi</taxon>
        <taxon>Dikarya</taxon>
        <taxon>Ascomycota</taxon>
        <taxon>Pezizomycotina</taxon>
        <taxon>Sordariomycetes</taxon>
        <taxon>Hypocreomycetidae</taxon>
        <taxon>Hypocreales</taxon>
        <taxon>Nectriaceae</taxon>
        <taxon>Fusarium</taxon>
    </lineage>
</organism>
<dbReference type="STRING" id="5514.A0A395RFQ9"/>
<evidence type="ECO:0000313" key="3">
    <source>
        <dbReference type="Proteomes" id="UP000266152"/>
    </source>
</evidence>